<dbReference type="Proteomes" id="UP000759443">
    <property type="component" value="Unassembled WGS sequence"/>
</dbReference>
<dbReference type="PANTHER" id="PTHR35936:SF35">
    <property type="entry name" value="L-CYSTINE-BINDING PROTEIN TCYJ"/>
    <property type="match status" value="1"/>
</dbReference>
<gene>
    <name evidence="5" type="ORF">J2Z17_002917</name>
</gene>
<comment type="subcellular location">
    <subcellularLocation>
        <location evidence="1">Periplasm</location>
    </subcellularLocation>
</comment>
<keyword evidence="6" id="KW-1185">Reference proteome</keyword>
<dbReference type="SMART" id="SM00062">
    <property type="entry name" value="PBPb"/>
    <property type="match status" value="1"/>
</dbReference>
<evidence type="ECO:0000256" key="2">
    <source>
        <dbReference type="ARBA" id="ARBA00022729"/>
    </source>
</evidence>
<proteinExistence type="predicted"/>
<dbReference type="PANTHER" id="PTHR35936">
    <property type="entry name" value="MEMBRANE-BOUND LYTIC MUREIN TRANSGLYCOSYLASE F"/>
    <property type="match status" value="1"/>
</dbReference>
<sequence length="313" mass="33776">MPNLGHTAETSRDFLVMFDKGERIARPDLSTLPRLRFLTSTDFPPFNFTDQTGRLSGFHVDLVRALCAELNLTAKCQIQALPYADLEAALKSGEGEAVIAGVAQTDDLRQDFDFSRPFMQLPARFALRDAAKPVATDISDLFGRRVGVTAGTRHEAMLKAFFPDVKPVPFESREKRDAALLSGDIDAVFGDGLQLSFWTHSEAAKTCCSLFGGPYFSEHFLGEGLTIMTGKGNADLAPALDSALAAVSRNGQLQDIYDRYFPYDLYGRTIPKAAEAALRGGIATDPSDLATPGNGTPLEGGAGQPVEPQPVSQ</sequence>
<evidence type="ECO:0000256" key="3">
    <source>
        <dbReference type="SAM" id="MobiDB-lite"/>
    </source>
</evidence>
<dbReference type="Gene3D" id="3.40.190.10">
    <property type="entry name" value="Periplasmic binding protein-like II"/>
    <property type="match status" value="2"/>
</dbReference>
<comment type="caution">
    <text evidence="5">The sequence shown here is derived from an EMBL/GenBank/DDBJ whole genome shotgun (WGS) entry which is preliminary data.</text>
</comment>
<feature type="domain" description="Solute-binding protein family 3/N-terminal" evidence="4">
    <location>
        <begin position="34"/>
        <end position="264"/>
    </location>
</feature>
<evidence type="ECO:0000256" key="1">
    <source>
        <dbReference type="ARBA" id="ARBA00004418"/>
    </source>
</evidence>
<accession>A0ABS4E0K8</accession>
<reference evidence="5 6" key="1">
    <citation type="submission" date="2021-03" db="EMBL/GenBank/DDBJ databases">
        <title>Genomic Encyclopedia of Type Strains, Phase IV (KMG-IV): sequencing the most valuable type-strain genomes for metagenomic binning, comparative biology and taxonomic classification.</title>
        <authorList>
            <person name="Goeker M."/>
        </authorList>
    </citation>
    <scope>NUCLEOTIDE SEQUENCE [LARGE SCALE GENOMIC DNA]</scope>
    <source>
        <strain evidence="5 6">DSM 21600</strain>
    </source>
</reference>
<keyword evidence="2" id="KW-0732">Signal</keyword>
<dbReference type="InterPro" id="IPR001638">
    <property type="entry name" value="Solute-binding_3/MltF_N"/>
</dbReference>
<organism evidence="5 6">
    <name type="scientific">Rhizobium halophytocola</name>
    <dbReference type="NCBI Taxonomy" id="735519"/>
    <lineage>
        <taxon>Bacteria</taxon>
        <taxon>Pseudomonadati</taxon>
        <taxon>Pseudomonadota</taxon>
        <taxon>Alphaproteobacteria</taxon>
        <taxon>Hyphomicrobiales</taxon>
        <taxon>Rhizobiaceae</taxon>
        <taxon>Rhizobium/Agrobacterium group</taxon>
        <taxon>Rhizobium</taxon>
    </lineage>
</organism>
<dbReference type="EMBL" id="JAGGJU010000007">
    <property type="protein sequence ID" value="MBP1851472.1"/>
    <property type="molecule type" value="Genomic_DNA"/>
</dbReference>
<evidence type="ECO:0000259" key="4">
    <source>
        <dbReference type="SMART" id="SM00062"/>
    </source>
</evidence>
<name>A0ABS4E0K8_9HYPH</name>
<dbReference type="Pfam" id="PF00497">
    <property type="entry name" value="SBP_bac_3"/>
    <property type="match status" value="1"/>
</dbReference>
<evidence type="ECO:0000313" key="6">
    <source>
        <dbReference type="Proteomes" id="UP000759443"/>
    </source>
</evidence>
<protein>
    <submittedName>
        <fullName evidence="5">Polar amino acid transport system substrate-binding protein</fullName>
    </submittedName>
</protein>
<dbReference type="SUPFAM" id="SSF53850">
    <property type="entry name" value="Periplasmic binding protein-like II"/>
    <property type="match status" value="1"/>
</dbReference>
<evidence type="ECO:0000313" key="5">
    <source>
        <dbReference type="EMBL" id="MBP1851472.1"/>
    </source>
</evidence>
<feature type="region of interest" description="Disordered" evidence="3">
    <location>
        <begin position="283"/>
        <end position="313"/>
    </location>
</feature>